<dbReference type="Pfam" id="PF05701">
    <property type="entry name" value="WEMBL"/>
    <property type="match status" value="2"/>
</dbReference>
<feature type="coiled-coil region" evidence="3">
    <location>
        <begin position="43"/>
        <end position="119"/>
    </location>
</feature>
<dbReference type="EMBL" id="KN655893">
    <property type="protein sequence ID" value="KHN23835.1"/>
    <property type="molecule type" value="Genomic_DNA"/>
</dbReference>
<proteinExistence type="inferred from homology"/>
<evidence type="ECO:0000313" key="5">
    <source>
        <dbReference type="EMBL" id="KHN23835.1"/>
    </source>
</evidence>
<evidence type="ECO:0000256" key="2">
    <source>
        <dbReference type="ARBA" id="ARBA00023054"/>
    </source>
</evidence>
<evidence type="ECO:0000256" key="3">
    <source>
        <dbReference type="SAM" id="Coils"/>
    </source>
</evidence>
<name>A0A0B2QR27_GLYSO</name>
<dbReference type="InterPro" id="IPR008545">
    <property type="entry name" value="Web"/>
</dbReference>
<dbReference type="Proteomes" id="UP000053555">
    <property type="component" value="Unassembled WGS sequence"/>
</dbReference>
<dbReference type="GO" id="GO:0005829">
    <property type="term" value="C:cytosol"/>
    <property type="evidence" value="ECO:0007669"/>
    <property type="project" value="TreeGrafter"/>
</dbReference>
<dbReference type="GO" id="GO:0009904">
    <property type="term" value="P:chloroplast accumulation movement"/>
    <property type="evidence" value="ECO:0007669"/>
    <property type="project" value="TreeGrafter"/>
</dbReference>
<protein>
    <submittedName>
        <fullName evidence="5">WEB family protein</fullName>
    </submittedName>
</protein>
<feature type="region of interest" description="Disordered" evidence="4">
    <location>
        <begin position="464"/>
        <end position="493"/>
    </location>
</feature>
<evidence type="ECO:0000256" key="4">
    <source>
        <dbReference type="SAM" id="MobiDB-lite"/>
    </source>
</evidence>
<dbReference type="GO" id="GO:0009903">
    <property type="term" value="P:chloroplast avoidance movement"/>
    <property type="evidence" value="ECO:0007669"/>
    <property type="project" value="TreeGrafter"/>
</dbReference>
<dbReference type="AlphaFoldDB" id="A0A0B2QR27"/>
<accession>A0A0B2QR27</accession>
<dbReference type="PANTHER" id="PTHR32054">
    <property type="entry name" value="HEAVY CHAIN, PUTATIVE, EXPRESSED-RELATED-RELATED"/>
    <property type="match status" value="1"/>
</dbReference>
<organism evidence="5">
    <name type="scientific">Glycine soja</name>
    <name type="common">Wild soybean</name>
    <dbReference type="NCBI Taxonomy" id="3848"/>
    <lineage>
        <taxon>Eukaryota</taxon>
        <taxon>Viridiplantae</taxon>
        <taxon>Streptophyta</taxon>
        <taxon>Embryophyta</taxon>
        <taxon>Tracheophyta</taxon>
        <taxon>Spermatophyta</taxon>
        <taxon>Magnoliopsida</taxon>
        <taxon>eudicotyledons</taxon>
        <taxon>Gunneridae</taxon>
        <taxon>Pentapetalae</taxon>
        <taxon>rosids</taxon>
        <taxon>fabids</taxon>
        <taxon>Fabales</taxon>
        <taxon>Fabaceae</taxon>
        <taxon>Papilionoideae</taxon>
        <taxon>50 kb inversion clade</taxon>
        <taxon>NPAAA clade</taxon>
        <taxon>indigoferoid/millettioid clade</taxon>
        <taxon>Phaseoleae</taxon>
        <taxon>Glycine</taxon>
        <taxon>Glycine subgen. Soja</taxon>
    </lineage>
</organism>
<sequence>MQRARDSVAYLIQLTIIIRCRGYYESKFVFAPRVLMEKVEWNVWAKERQLHLAQKDLKKLKEQLKNAETTKAQVLVELEKAKRVVEDLSQKLKVLGESRESAIQATEASKNQAKQLKEEKCGDPGGTNGAWKEELETAVNNYASVITELDVAKKELSKIRQGYDLSSEARVSALKQAAEAEDAMKANTKRACELSKEILAVQESVEKTNAEFVQAHQLQEETLAKQKVLRQSYEAILEESKKKLLDLKKEFNPELTKNLEVQPSLDAWWKLLGWSWRMVELRKSKSELEARVASEEMILTLKQLLSETENAKRETEDMKSEAAELKMEDAVTKLVLEDAETKLKGVLEEVEAAKAAEASALDQIKVLSMRTSPSHSSTSEPGARITISREEFETLVKKVEESDKLADIKVAAATAQVEVAKASENEFLKRAEAAKRTVEGELRKWREQEQKKAAEAASRILAETLMSPELSPQHYRIQMQTRKRNHVGGGSSS</sequence>
<comment type="similarity">
    <text evidence="1">Belongs to the WEB family.</text>
</comment>
<feature type="coiled-coil region" evidence="3">
    <location>
        <begin position="294"/>
        <end position="356"/>
    </location>
</feature>
<dbReference type="PANTHER" id="PTHR32054:SF3">
    <property type="entry name" value="HEAVY CHAIN, PUTATIVE, EXPRESSED-RELATED"/>
    <property type="match status" value="1"/>
</dbReference>
<gene>
    <name evidence="5" type="ORF">glysoja_028128</name>
</gene>
<reference evidence="5" key="1">
    <citation type="submission" date="2014-07" db="EMBL/GenBank/DDBJ databases">
        <title>Identification of a novel salt tolerance gene in wild soybean by whole-genome sequencing.</title>
        <authorList>
            <person name="Lam H.-M."/>
            <person name="Qi X."/>
            <person name="Li M.-W."/>
            <person name="Liu X."/>
            <person name="Xie M."/>
            <person name="Ni M."/>
            <person name="Xu X."/>
        </authorList>
    </citation>
    <scope>NUCLEOTIDE SEQUENCE [LARGE SCALE GENOMIC DNA]</scope>
    <source>
        <tissue evidence="5">Root</tissue>
    </source>
</reference>
<keyword evidence="2 3" id="KW-0175">Coiled coil</keyword>
<evidence type="ECO:0000256" key="1">
    <source>
        <dbReference type="ARBA" id="ARBA00005485"/>
    </source>
</evidence>